<feature type="transmembrane region" description="Helical" evidence="1">
    <location>
        <begin position="177"/>
        <end position="196"/>
    </location>
</feature>
<sequence>MILQKQEILNVILNVPLKIRSESTSTDNSSCKSGEENGFYCWNSTRYLILIISLICFSLTLSNAIAFNFTIVCVHRDLDKDGTKAAVTEVVLFRNRSSNGNIADTYVISKDQEAMVISAVAAGSIIGSLSLPYASSKLGTRLVFTIYGFISAISTLLSPFALSHSIYLIILMRIGQGIANSIGIPGLGAITSPWAPISESGIFLSFLSTHLQGGLTVFAFGAFFVFFRDSPKFHKNVSSKELNEIINGKSLNSNERSKGLKTPYFKILTDKSVIGVIIACIGGAIGFQVFNQYGPLYLSQVLNLNIKKAGIGAAIPYICSLFVKTACGPISDRLTFLSQKTRVIMFASISQYCMALCYILLALMPFKSDTAAQILYTLALTFSGISCVGTLKGIALQARQYTYFLLTISAFIHNGVVLIFPFIISAFVQDNNPYHWSTIFYAVGIVVTISVTIFNVTCEIEPRPWTY</sequence>
<feature type="transmembrane region" description="Helical" evidence="1">
    <location>
        <begin position="439"/>
        <end position="458"/>
    </location>
</feature>
<reference evidence="3" key="1">
    <citation type="submission" date="2022-11" db="UniProtKB">
        <authorList>
            <consortium name="WormBaseParasite"/>
        </authorList>
    </citation>
    <scope>IDENTIFICATION</scope>
</reference>
<name>A0A914P604_9BILA</name>
<feature type="transmembrane region" description="Helical" evidence="1">
    <location>
        <begin position="370"/>
        <end position="391"/>
    </location>
</feature>
<dbReference type="PANTHER" id="PTHR45757">
    <property type="entry name" value="PROTEIN CBG23364-RELATED"/>
    <property type="match status" value="1"/>
</dbReference>
<organism evidence="2 3">
    <name type="scientific">Panagrolaimus davidi</name>
    <dbReference type="NCBI Taxonomy" id="227884"/>
    <lineage>
        <taxon>Eukaryota</taxon>
        <taxon>Metazoa</taxon>
        <taxon>Ecdysozoa</taxon>
        <taxon>Nematoda</taxon>
        <taxon>Chromadorea</taxon>
        <taxon>Rhabditida</taxon>
        <taxon>Tylenchina</taxon>
        <taxon>Panagrolaimomorpha</taxon>
        <taxon>Panagrolaimoidea</taxon>
        <taxon>Panagrolaimidae</taxon>
        <taxon>Panagrolaimus</taxon>
    </lineage>
</organism>
<feature type="transmembrane region" description="Helical" evidence="1">
    <location>
        <begin position="403"/>
        <end position="427"/>
    </location>
</feature>
<feature type="transmembrane region" description="Helical" evidence="1">
    <location>
        <begin position="47"/>
        <end position="74"/>
    </location>
</feature>
<feature type="transmembrane region" description="Helical" evidence="1">
    <location>
        <begin position="343"/>
        <end position="364"/>
    </location>
</feature>
<dbReference type="InterPro" id="IPR011701">
    <property type="entry name" value="MFS"/>
</dbReference>
<protein>
    <submittedName>
        <fullName evidence="3">Major facilitator superfamily (MFS) profile domain-containing protein</fullName>
    </submittedName>
</protein>
<dbReference type="WBParaSite" id="PDA_v2.g13357.t1">
    <property type="protein sequence ID" value="PDA_v2.g13357.t1"/>
    <property type="gene ID" value="PDA_v2.g13357"/>
</dbReference>
<feature type="transmembrane region" description="Helical" evidence="1">
    <location>
        <begin position="146"/>
        <end position="170"/>
    </location>
</feature>
<feature type="transmembrane region" description="Helical" evidence="1">
    <location>
        <begin position="310"/>
        <end position="331"/>
    </location>
</feature>
<dbReference type="InterPro" id="IPR036259">
    <property type="entry name" value="MFS_trans_sf"/>
</dbReference>
<dbReference type="PANTHER" id="PTHR45757:SF11">
    <property type="entry name" value="MAJOR FACILITATOR SUPERFAMILY (MFS) PROFILE DOMAIN-CONTAINING PROTEIN"/>
    <property type="match status" value="1"/>
</dbReference>
<dbReference type="GO" id="GO:0016020">
    <property type="term" value="C:membrane"/>
    <property type="evidence" value="ECO:0007669"/>
    <property type="project" value="TreeGrafter"/>
</dbReference>
<dbReference type="Gene3D" id="1.20.1250.20">
    <property type="entry name" value="MFS general substrate transporter like domains"/>
    <property type="match status" value="2"/>
</dbReference>
<dbReference type="AlphaFoldDB" id="A0A914P604"/>
<keyword evidence="1" id="KW-1133">Transmembrane helix</keyword>
<evidence type="ECO:0000313" key="3">
    <source>
        <dbReference type="WBParaSite" id="PDA_v2.g13357.t1"/>
    </source>
</evidence>
<evidence type="ECO:0000313" key="2">
    <source>
        <dbReference type="Proteomes" id="UP000887578"/>
    </source>
</evidence>
<dbReference type="Proteomes" id="UP000887578">
    <property type="component" value="Unplaced"/>
</dbReference>
<accession>A0A914P604</accession>
<dbReference type="SUPFAM" id="SSF103473">
    <property type="entry name" value="MFS general substrate transporter"/>
    <property type="match status" value="1"/>
</dbReference>
<feature type="transmembrane region" description="Helical" evidence="1">
    <location>
        <begin position="273"/>
        <end position="290"/>
    </location>
</feature>
<feature type="transmembrane region" description="Helical" evidence="1">
    <location>
        <begin position="114"/>
        <end position="134"/>
    </location>
</feature>
<proteinExistence type="predicted"/>
<feature type="transmembrane region" description="Helical" evidence="1">
    <location>
        <begin position="202"/>
        <end position="227"/>
    </location>
</feature>
<keyword evidence="1" id="KW-0472">Membrane</keyword>
<dbReference type="Pfam" id="PF07690">
    <property type="entry name" value="MFS_1"/>
    <property type="match status" value="1"/>
</dbReference>
<keyword evidence="1" id="KW-0812">Transmembrane</keyword>
<evidence type="ECO:0000256" key="1">
    <source>
        <dbReference type="SAM" id="Phobius"/>
    </source>
</evidence>
<keyword evidence="2" id="KW-1185">Reference proteome</keyword>
<dbReference type="GO" id="GO:0022857">
    <property type="term" value="F:transmembrane transporter activity"/>
    <property type="evidence" value="ECO:0007669"/>
    <property type="project" value="InterPro"/>
</dbReference>